<feature type="transmembrane region" description="Helical" evidence="8">
    <location>
        <begin position="208"/>
        <end position="232"/>
    </location>
</feature>
<keyword evidence="4 10" id="KW-0808">Transferase</keyword>
<evidence type="ECO:0000256" key="6">
    <source>
        <dbReference type="ARBA" id="ARBA00022989"/>
    </source>
</evidence>
<sequence>MTAAAGLPADPLPWYRRPMAWTWAATGAVLVLYTVLAWQRRWMSDDGLLVLRTVRQILAGNGPVFNVGERVEASTSPLWTWLLAGFGTIPGPPLEWIAVIAGLLCAVGGLFFGLDGARRLYAGPVAPAGALIVCALPPFRDFATSGLETGLVLLWLGLSWWLLVRGTTPVVTAIVLGLGPLVRPDLALFSVVGFIALVLLLRPRWPAALGWLGAGVAIPVAYQVFRMGYYGLLTPNTALAKEAANSDWPRGFAYLADLVSPYVLWIPLLLLVIAAALVRQSRILLLASLVSALLLALYVVRVGGDFMHGRMLLPALFVLLLPVMAIPLTRKTVALAAGVAAWSAVAGGWLRVPYEGAHLAVSVTDERGYWSWATGHEHPVLATDFLGQDVIRDAVDAVRETKQPAVLVYSYGDVKQWFRFPTDRPYVIMAADSMGAISNIVSLDVRIHDGYGLASDLAAHSSAIAGGRPGHSKWLVAAWEIADAGRGDLATDGEIRMFQPSEIDAARQALRCPDVREVLASTREPLTWSRFIDNFTGALHRTEIRYPRDPAAAAYCGKGPPRAGG</sequence>
<feature type="domain" description="Terminal beta-(1-&gt;2)-arabinofuranosyltransferase C-terminal" evidence="9">
    <location>
        <begin position="433"/>
        <end position="541"/>
    </location>
</feature>
<feature type="transmembrane region" description="Helical" evidence="8">
    <location>
        <begin position="151"/>
        <end position="175"/>
    </location>
</feature>
<dbReference type="InterPro" id="IPR050297">
    <property type="entry name" value="LipidA_mod_glycosyltrf_83"/>
</dbReference>
<feature type="transmembrane region" description="Helical" evidence="8">
    <location>
        <begin position="181"/>
        <end position="201"/>
    </location>
</feature>
<evidence type="ECO:0000313" key="11">
    <source>
        <dbReference type="Proteomes" id="UP000199137"/>
    </source>
</evidence>
<feature type="transmembrane region" description="Helical" evidence="8">
    <location>
        <begin position="283"/>
        <end position="300"/>
    </location>
</feature>
<evidence type="ECO:0000256" key="5">
    <source>
        <dbReference type="ARBA" id="ARBA00022692"/>
    </source>
</evidence>
<feature type="transmembrane region" description="Helical" evidence="8">
    <location>
        <begin position="96"/>
        <end position="114"/>
    </location>
</feature>
<dbReference type="GO" id="GO:0005886">
    <property type="term" value="C:plasma membrane"/>
    <property type="evidence" value="ECO:0007669"/>
    <property type="project" value="UniProtKB-SubCell"/>
</dbReference>
<dbReference type="EMBL" id="FOWC01000001">
    <property type="protein sequence ID" value="SFO20529.1"/>
    <property type="molecule type" value="Genomic_DNA"/>
</dbReference>
<evidence type="ECO:0000313" key="10">
    <source>
        <dbReference type="EMBL" id="SFO20529.1"/>
    </source>
</evidence>
<dbReference type="Proteomes" id="UP000199137">
    <property type="component" value="Unassembled WGS sequence"/>
</dbReference>
<feature type="transmembrane region" description="Helical" evidence="8">
    <location>
        <begin position="252"/>
        <end position="276"/>
    </location>
</feature>
<keyword evidence="5 8" id="KW-0812">Transmembrane</keyword>
<gene>
    <name evidence="10" type="ORF">SAMN05421854_1011018</name>
</gene>
<evidence type="ECO:0000256" key="7">
    <source>
        <dbReference type="ARBA" id="ARBA00023136"/>
    </source>
</evidence>
<feature type="transmembrane region" description="Helical" evidence="8">
    <location>
        <begin position="20"/>
        <end position="38"/>
    </location>
</feature>
<evidence type="ECO:0000256" key="8">
    <source>
        <dbReference type="SAM" id="Phobius"/>
    </source>
</evidence>
<evidence type="ECO:0000256" key="4">
    <source>
        <dbReference type="ARBA" id="ARBA00022679"/>
    </source>
</evidence>
<reference evidence="11" key="1">
    <citation type="submission" date="2016-10" db="EMBL/GenBank/DDBJ databases">
        <authorList>
            <person name="Varghese N."/>
            <person name="Submissions S."/>
        </authorList>
    </citation>
    <scope>NUCLEOTIDE SEQUENCE [LARGE SCALE GENOMIC DNA]</scope>
    <source>
        <strain evidence="11">DSM 44637</strain>
    </source>
</reference>
<evidence type="ECO:0000256" key="3">
    <source>
        <dbReference type="ARBA" id="ARBA00022676"/>
    </source>
</evidence>
<comment type="subcellular location">
    <subcellularLocation>
        <location evidence="1">Cell membrane</location>
        <topology evidence="1">Multi-pass membrane protein</topology>
    </subcellularLocation>
</comment>
<evidence type="ECO:0000259" key="9">
    <source>
        <dbReference type="Pfam" id="PF26371"/>
    </source>
</evidence>
<proteinExistence type="predicted"/>
<dbReference type="PANTHER" id="PTHR33908:SF11">
    <property type="entry name" value="MEMBRANE PROTEIN"/>
    <property type="match status" value="1"/>
</dbReference>
<dbReference type="GO" id="GO:0009103">
    <property type="term" value="P:lipopolysaccharide biosynthetic process"/>
    <property type="evidence" value="ECO:0007669"/>
    <property type="project" value="UniProtKB-ARBA"/>
</dbReference>
<dbReference type="RefSeq" id="WP_093572324.1">
    <property type="nucleotide sequence ID" value="NZ_FOWC01000001.1"/>
</dbReference>
<dbReference type="OrthoDB" id="3721873at2"/>
<feature type="transmembrane region" description="Helical" evidence="8">
    <location>
        <begin position="333"/>
        <end position="352"/>
    </location>
</feature>
<name>A0A1I5FA76_9PSEU</name>
<accession>A0A1I5FA76</accession>
<dbReference type="PANTHER" id="PTHR33908">
    <property type="entry name" value="MANNOSYLTRANSFERASE YKCB-RELATED"/>
    <property type="match status" value="1"/>
</dbReference>
<keyword evidence="6 8" id="KW-1133">Transmembrane helix</keyword>
<protein>
    <submittedName>
        <fullName evidence="10">Arabinofuranosyltransferase</fullName>
    </submittedName>
</protein>
<dbReference type="STRING" id="112413.SAMN05421854_1011018"/>
<dbReference type="AlphaFoldDB" id="A0A1I5FA76"/>
<feature type="transmembrane region" description="Helical" evidence="8">
    <location>
        <begin position="306"/>
        <end position="326"/>
    </location>
</feature>
<keyword evidence="7 8" id="KW-0472">Membrane</keyword>
<keyword evidence="2" id="KW-1003">Cell membrane</keyword>
<keyword evidence="3" id="KW-0328">Glycosyltransferase</keyword>
<dbReference type="Pfam" id="PF26371">
    <property type="entry name" value="AftB_C"/>
    <property type="match status" value="1"/>
</dbReference>
<dbReference type="InterPro" id="IPR058983">
    <property type="entry name" value="AftB_C"/>
</dbReference>
<evidence type="ECO:0000256" key="2">
    <source>
        <dbReference type="ARBA" id="ARBA00022475"/>
    </source>
</evidence>
<organism evidence="10 11">
    <name type="scientific">Amycolatopsis rubida</name>
    <dbReference type="NCBI Taxonomy" id="112413"/>
    <lineage>
        <taxon>Bacteria</taxon>
        <taxon>Bacillati</taxon>
        <taxon>Actinomycetota</taxon>
        <taxon>Actinomycetes</taxon>
        <taxon>Pseudonocardiales</taxon>
        <taxon>Pseudonocardiaceae</taxon>
        <taxon>Amycolatopsis</taxon>
    </lineage>
</organism>
<evidence type="ECO:0000256" key="1">
    <source>
        <dbReference type="ARBA" id="ARBA00004651"/>
    </source>
</evidence>
<dbReference type="GO" id="GO:0016763">
    <property type="term" value="F:pentosyltransferase activity"/>
    <property type="evidence" value="ECO:0007669"/>
    <property type="project" value="TreeGrafter"/>
</dbReference>